<evidence type="ECO:0000256" key="1">
    <source>
        <dbReference type="SAM" id="Phobius"/>
    </source>
</evidence>
<protein>
    <submittedName>
        <fullName evidence="2">DUF2730 domain-containing protein</fullName>
    </submittedName>
</protein>
<keyword evidence="1" id="KW-1133">Transmembrane helix</keyword>
<organism evidence="2 3">
    <name type="scientific">Nitratidesulfovibrio liaohensis</name>
    <dbReference type="NCBI Taxonomy" id="2604158"/>
    <lineage>
        <taxon>Bacteria</taxon>
        <taxon>Pseudomonadati</taxon>
        <taxon>Thermodesulfobacteriota</taxon>
        <taxon>Desulfovibrionia</taxon>
        <taxon>Desulfovibrionales</taxon>
        <taxon>Desulfovibrionaceae</taxon>
        <taxon>Nitratidesulfovibrio</taxon>
    </lineage>
</organism>
<name>A0ABY9R7N7_9BACT</name>
<feature type="transmembrane region" description="Helical" evidence="1">
    <location>
        <begin position="13"/>
        <end position="32"/>
    </location>
</feature>
<sequence length="144" mass="15653">MAVLEQVREWSDALNAALAVVQVLMIGALAGMRRFFVTPAQVNDKVAEAVAAQCAATDRQDKEIADLGARLSDVESAVKRLPTAADINRLLLMVEGLRGDMRELAARVDGLGDEQAARMDGMADVISGVRGQVERLYDYHLKEK</sequence>
<evidence type="ECO:0000313" key="2">
    <source>
        <dbReference type="EMBL" id="WMW66645.1"/>
    </source>
</evidence>
<dbReference type="Pfam" id="PF10805">
    <property type="entry name" value="DUF2730"/>
    <property type="match status" value="1"/>
</dbReference>
<dbReference type="InterPro" id="IPR020269">
    <property type="entry name" value="Phage_Mu_Releasin"/>
</dbReference>
<keyword evidence="1" id="KW-0812">Transmembrane</keyword>
<evidence type="ECO:0000313" key="3">
    <source>
        <dbReference type="Proteomes" id="UP001180616"/>
    </source>
</evidence>
<accession>A0ABY9R7N7</accession>
<proteinExistence type="predicted"/>
<reference evidence="2" key="1">
    <citation type="submission" date="2023-09" db="EMBL/GenBank/DDBJ databases">
        <authorList>
            <consortium name="CW5 consortium"/>
            <person name="Lu C.-W."/>
        </authorList>
    </citation>
    <scope>NUCLEOTIDE SEQUENCE</scope>
    <source>
        <strain evidence="2">KPS</strain>
    </source>
</reference>
<dbReference type="RefSeq" id="WP_309542509.1">
    <property type="nucleotide sequence ID" value="NZ_CP133659.1"/>
</dbReference>
<dbReference type="Proteomes" id="UP001180616">
    <property type="component" value="Chromosome"/>
</dbReference>
<keyword evidence="3" id="KW-1185">Reference proteome</keyword>
<dbReference type="EMBL" id="CP133659">
    <property type="protein sequence ID" value="WMW66645.1"/>
    <property type="molecule type" value="Genomic_DNA"/>
</dbReference>
<gene>
    <name evidence="2" type="ORF">KPS_001249</name>
</gene>
<keyword evidence="1" id="KW-0472">Membrane</keyword>